<name>A0A5C5X2D2_9PLAN</name>
<gene>
    <name evidence="4" type="ORF">KOR42_04440</name>
</gene>
<dbReference type="Pfam" id="PF04389">
    <property type="entry name" value="Peptidase_M28"/>
    <property type="match status" value="1"/>
</dbReference>
<keyword evidence="1" id="KW-0808">Transferase</keyword>
<dbReference type="RefSeq" id="WP_231740594.1">
    <property type="nucleotide sequence ID" value="NZ_SIHI01000001.1"/>
</dbReference>
<dbReference type="Proteomes" id="UP000317243">
    <property type="component" value="Unassembled WGS sequence"/>
</dbReference>
<evidence type="ECO:0000259" key="3">
    <source>
        <dbReference type="Pfam" id="PF04389"/>
    </source>
</evidence>
<keyword evidence="5" id="KW-1185">Reference proteome</keyword>
<dbReference type="GO" id="GO:0016603">
    <property type="term" value="F:glutaminyl-peptide cyclotransferase activity"/>
    <property type="evidence" value="ECO:0007669"/>
    <property type="project" value="TreeGrafter"/>
</dbReference>
<sequence>MLKPFRPSCLSRRTNTPISKRERQFSLKNRACLVPMLATLIWFASSVTTQAEDLIINGQRAFGYLKQICDLGPRYSGSEGMEKQQELLQEHFSKLGGLVGFQDFDATHPQSGEPVRMRNLIVSWHPERRDRIIVCCHYDTRPFPDREPLEINRTKPFIGANDGGSGVALLMELGNHMAVLPNRLGIDFVFFDGEELVYKEGDKYFLGSEHFAQQYHDKPPRNHRYVKGVLVDMIAQRELNVYYERNSLRYAPKVTRSIWATAKRVGATQFHARAKHEIRDDHLPLNQIAKIPTSVIIDFDYPYWHTRNDLPAACSPKSLYTVGLVVLAWLAEN</sequence>
<keyword evidence="2" id="KW-0012">Acyltransferase</keyword>
<evidence type="ECO:0000256" key="2">
    <source>
        <dbReference type="ARBA" id="ARBA00023315"/>
    </source>
</evidence>
<dbReference type="SUPFAM" id="SSF53187">
    <property type="entry name" value="Zn-dependent exopeptidases"/>
    <property type="match status" value="1"/>
</dbReference>
<dbReference type="InterPro" id="IPR040234">
    <property type="entry name" value="QC/QCL"/>
</dbReference>
<dbReference type="PANTHER" id="PTHR12283:SF6">
    <property type="entry name" value="GLUTAMINYL-PEPTIDE CYCLOTRANSFERASE-RELATED"/>
    <property type="match status" value="1"/>
</dbReference>
<dbReference type="EMBL" id="SIHI01000001">
    <property type="protein sequence ID" value="TWT57086.1"/>
    <property type="molecule type" value="Genomic_DNA"/>
</dbReference>
<feature type="domain" description="Peptidase M28" evidence="3">
    <location>
        <begin position="119"/>
        <end position="329"/>
    </location>
</feature>
<evidence type="ECO:0000313" key="5">
    <source>
        <dbReference type="Proteomes" id="UP000317243"/>
    </source>
</evidence>
<dbReference type="PANTHER" id="PTHR12283">
    <property type="entry name" value="GLUTAMINYL-PEPTIDE CYCLOTRANSFERASE"/>
    <property type="match status" value="1"/>
</dbReference>
<dbReference type="AlphaFoldDB" id="A0A5C5X2D2"/>
<evidence type="ECO:0000313" key="4">
    <source>
        <dbReference type="EMBL" id="TWT57086.1"/>
    </source>
</evidence>
<proteinExistence type="predicted"/>
<reference evidence="4 5" key="1">
    <citation type="submission" date="2019-02" db="EMBL/GenBank/DDBJ databases">
        <title>Deep-cultivation of Planctomycetes and their phenomic and genomic characterization uncovers novel biology.</title>
        <authorList>
            <person name="Wiegand S."/>
            <person name="Jogler M."/>
            <person name="Boedeker C."/>
            <person name="Pinto D."/>
            <person name="Vollmers J."/>
            <person name="Rivas-Marin E."/>
            <person name="Kohn T."/>
            <person name="Peeters S.H."/>
            <person name="Heuer A."/>
            <person name="Rast P."/>
            <person name="Oberbeckmann S."/>
            <person name="Bunk B."/>
            <person name="Jeske O."/>
            <person name="Meyerdierks A."/>
            <person name="Storesund J.E."/>
            <person name="Kallscheuer N."/>
            <person name="Luecker S."/>
            <person name="Lage O.M."/>
            <person name="Pohl T."/>
            <person name="Merkel B.J."/>
            <person name="Hornburger P."/>
            <person name="Mueller R.-W."/>
            <person name="Bruemmer F."/>
            <person name="Labrenz M."/>
            <person name="Spormann A.M."/>
            <person name="Op Den Camp H."/>
            <person name="Overmann J."/>
            <person name="Amann R."/>
            <person name="Jetten M.S.M."/>
            <person name="Mascher T."/>
            <person name="Medema M.H."/>
            <person name="Devos D.P."/>
            <person name="Kaster A.-K."/>
            <person name="Ovreas L."/>
            <person name="Rohde M."/>
            <person name="Galperin M.Y."/>
            <person name="Jogler C."/>
        </authorList>
    </citation>
    <scope>NUCLEOTIDE SEQUENCE [LARGE SCALE GENOMIC DNA]</scope>
    <source>
        <strain evidence="4 5">KOR42</strain>
    </source>
</reference>
<comment type="caution">
    <text evidence="4">The sequence shown here is derived from an EMBL/GenBank/DDBJ whole genome shotgun (WGS) entry which is preliminary data.</text>
</comment>
<protein>
    <submittedName>
        <fullName evidence="4">Peptidase family M28</fullName>
    </submittedName>
</protein>
<evidence type="ECO:0000256" key="1">
    <source>
        <dbReference type="ARBA" id="ARBA00022679"/>
    </source>
</evidence>
<organism evidence="4 5">
    <name type="scientific">Thalassoglobus neptunius</name>
    <dbReference type="NCBI Taxonomy" id="1938619"/>
    <lineage>
        <taxon>Bacteria</taxon>
        <taxon>Pseudomonadati</taxon>
        <taxon>Planctomycetota</taxon>
        <taxon>Planctomycetia</taxon>
        <taxon>Planctomycetales</taxon>
        <taxon>Planctomycetaceae</taxon>
        <taxon>Thalassoglobus</taxon>
    </lineage>
</organism>
<accession>A0A5C5X2D2</accession>
<dbReference type="GO" id="GO:0008270">
    <property type="term" value="F:zinc ion binding"/>
    <property type="evidence" value="ECO:0007669"/>
    <property type="project" value="TreeGrafter"/>
</dbReference>
<dbReference type="Gene3D" id="3.40.630.10">
    <property type="entry name" value="Zn peptidases"/>
    <property type="match status" value="1"/>
</dbReference>
<dbReference type="InterPro" id="IPR007484">
    <property type="entry name" value="Peptidase_M28"/>
</dbReference>